<dbReference type="Proteomes" id="UP000824890">
    <property type="component" value="Unassembled WGS sequence"/>
</dbReference>
<name>A0ABQ8DBH7_BRANA</name>
<evidence type="ECO:0000313" key="1">
    <source>
        <dbReference type="EMBL" id="KAH0926717.1"/>
    </source>
</evidence>
<dbReference type="EMBL" id="JAGKQM010000005">
    <property type="protein sequence ID" value="KAH0926717.1"/>
    <property type="molecule type" value="Genomic_DNA"/>
</dbReference>
<keyword evidence="2" id="KW-1185">Reference proteome</keyword>
<comment type="caution">
    <text evidence="1">The sequence shown here is derived from an EMBL/GenBank/DDBJ whole genome shotgun (WGS) entry which is preliminary data.</text>
</comment>
<accession>A0ABQ8DBH7</accession>
<gene>
    <name evidence="1" type="ORF">HID58_018973</name>
</gene>
<protein>
    <submittedName>
        <fullName evidence="1">Uncharacterized protein</fullName>
    </submittedName>
</protein>
<evidence type="ECO:0000313" key="2">
    <source>
        <dbReference type="Proteomes" id="UP000824890"/>
    </source>
</evidence>
<organism evidence="1 2">
    <name type="scientific">Brassica napus</name>
    <name type="common">Rape</name>
    <dbReference type="NCBI Taxonomy" id="3708"/>
    <lineage>
        <taxon>Eukaryota</taxon>
        <taxon>Viridiplantae</taxon>
        <taxon>Streptophyta</taxon>
        <taxon>Embryophyta</taxon>
        <taxon>Tracheophyta</taxon>
        <taxon>Spermatophyta</taxon>
        <taxon>Magnoliopsida</taxon>
        <taxon>eudicotyledons</taxon>
        <taxon>Gunneridae</taxon>
        <taxon>Pentapetalae</taxon>
        <taxon>rosids</taxon>
        <taxon>malvids</taxon>
        <taxon>Brassicales</taxon>
        <taxon>Brassicaceae</taxon>
        <taxon>Brassiceae</taxon>
        <taxon>Brassica</taxon>
    </lineage>
</organism>
<reference evidence="1 2" key="1">
    <citation type="submission" date="2021-05" db="EMBL/GenBank/DDBJ databases">
        <title>Genome Assembly of Synthetic Allotetraploid Brassica napus Reveals Homoeologous Exchanges between Subgenomes.</title>
        <authorList>
            <person name="Davis J.T."/>
        </authorList>
    </citation>
    <scope>NUCLEOTIDE SEQUENCE [LARGE SCALE GENOMIC DNA]</scope>
    <source>
        <strain evidence="2">cv. Da-Ae</strain>
        <tissue evidence="1">Seedling</tissue>
    </source>
</reference>
<sequence length="102" mass="11777">MHWAVGKGTQIRVWHDNWLLGGSKATPSGPGMFIHPNLLVKDLLVAGSSSWNQPLLQQLFQYEDVQRILHFLPSITRSDDMLYWRLRKTGKYTVKSGYHVQK</sequence>
<proteinExistence type="predicted"/>